<gene>
    <name evidence="1" type="ORF">Dsi01nite_099050</name>
</gene>
<accession>A0A919UDW2</accession>
<evidence type="ECO:0008006" key="3">
    <source>
        <dbReference type="Google" id="ProtNLM"/>
    </source>
</evidence>
<reference evidence="1" key="1">
    <citation type="submission" date="2021-01" db="EMBL/GenBank/DDBJ databases">
        <title>Whole genome shotgun sequence of Dactylosporangium siamense NBRC 106093.</title>
        <authorList>
            <person name="Komaki H."/>
            <person name="Tamura T."/>
        </authorList>
    </citation>
    <scope>NUCLEOTIDE SEQUENCE</scope>
    <source>
        <strain evidence="1">NBRC 106093</strain>
    </source>
</reference>
<sequence>MTDDIPATDDRDPALVIESAVAHALRLARTWPAWDGRPIAAGDRVYTPHKAIRRLGDHLVDHLAELEARLAGQTPPPDHWHASAVTTPADLAAFTAADLDEAGSRLTRLARIWSLRLHSLDAERLDRVEGDAWTLRQVAFHLGSTFYADAVGDLTPRHQPRV</sequence>
<dbReference type="EMBL" id="BONQ01000164">
    <property type="protein sequence ID" value="GIG51864.1"/>
    <property type="molecule type" value="Genomic_DNA"/>
</dbReference>
<evidence type="ECO:0000313" key="2">
    <source>
        <dbReference type="Proteomes" id="UP000660611"/>
    </source>
</evidence>
<dbReference type="AlphaFoldDB" id="A0A919UDW2"/>
<evidence type="ECO:0000313" key="1">
    <source>
        <dbReference type="EMBL" id="GIG51864.1"/>
    </source>
</evidence>
<dbReference type="RefSeq" id="WP_239136939.1">
    <property type="nucleotide sequence ID" value="NZ_BAAAVW010000010.1"/>
</dbReference>
<comment type="caution">
    <text evidence="1">The sequence shown here is derived from an EMBL/GenBank/DDBJ whole genome shotgun (WGS) entry which is preliminary data.</text>
</comment>
<name>A0A919UDW2_9ACTN</name>
<keyword evidence="2" id="KW-1185">Reference proteome</keyword>
<dbReference type="Proteomes" id="UP000660611">
    <property type="component" value="Unassembled WGS sequence"/>
</dbReference>
<proteinExistence type="predicted"/>
<organism evidence="1 2">
    <name type="scientific">Dactylosporangium siamense</name>
    <dbReference type="NCBI Taxonomy" id="685454"/>
    <lineage>
        <taxon>Bacteria</taxon>
        <taxon>Bacillati</taxon>
        <taxon>Actinomycetota</taxon>
        <taxon>Actinomycetes</taxon>
        <taxon>Micromonosporales</taxon>
        <taxon>Micromonosporaceae</taxon>
        <taxon>Dactylosporangium</taxon>
    </lineage>
</organism>
<protein>
    <recommendedName>
        <fullName evidence="3">DinB-like domain-containing protein</fullName>
    </recommendedName>
</protein>